<organism evidence="2 3">
    <name type="scientific">Pipistrellus kuhlii</name>
    <name type="common">Kuhl's pipistrelle</name>
    <dbReference type="NCBI Taxonomy" id="59472"/>
    <lineage>
        <taxon>Eukaryota</taxon>
        <taxon>Metazoa</taxon>
        <taxon>Chordata</taxon>
        <taxon>Craniata</taxon>
        <taxon>Vertebrata</taxon>
        <taxon>Euteleostomi</taxon>
        <taxon>Mammalia</taxon>
        <taxon>Eutheria</taxon>
        <taxon>Laurasiatheria</taxon>
        <taxon>Chiroptera</taxon>
        <taxon>Yangochiroptera</taxon>
        <taxon>Vespertilionidae</taxon>
        <taxon>Pipistrellus</taxon>
    </lineage>
</organism>
<evidence type="ECO:0000256" key="1">
    <source>
        <dbReference type="SAM" id="MobiDB-lite"/>
    </source>
</evidence>
<protein>
    <submittedName>
        <fullName evidence="2">CDK5 regulatory subunit associated protein 3</fullName>
    </submittedName>
</protein>
<feature type="region of interest" description="Disordered" evidence="1">
    <location>
        <begin position="1"/>
        <end position="64"/>
    </location>
</feature>
<dbReference type="AlphaFoldDB" id="A0A7J7U7C7"/>
<gene>
    <name evidence="2" type="ORF">mPipKuh1_002547</name>
</gene>
<feature type="region of interest" description="Disordered" evidence="1">
    <location>
        <begin position="76"/>
        <end position="95"/>
    </location>
</feature>
<feature type="compositionally biased region" description="Basic residues" evidence="1">
    <location>
        <begin position="84"/>
        <end position="95"/>
    </location>
</feature>
<proteinExistence type="predicted"/>
<name>A0A7J7U7C7_PIPKU</name>
<reference evidence="2 3" key="1">
    <citation type="journal article" date="2020" name="Nature">
        <title>Six reference-quality genomes reveal evolution of bat adaptations.</title>
        <authorList>
            <person name="Jebb D."/>
            <person name="Huang Z."/>
            <person name="Pippel M."/>
            <person name="Hughes G.M."/>
            <person name="Lavrichenko K."/>
            <person name="Devanna P."/>
            <person name="Winkler S."/>
            <person name="Jermiin L.S."/>
            <person name="Skirmuntt E.C."/>
            <person name="Katzourakis A."/>
            <person name="Burkitt-Gray L."/>
            <person name="Ray D.A."/>
            <person name="Sullivan K.A.M."/>
            <person name="Roscito J.G."/>
            <person name="Kirilenko B.M."/>
            <person name="Davalos L.M."/>
            <person name="Corthals A.P."/>
            <person name="Power M.L."/>
            <person name="Jones G."/>
            <person name="Ransome R.D."/>
            <person name="Dechmann D.K.N."/>
            <person name="Locatelli A.G."/>
            <person name="Puechmaille S.J."/>
            <person name="Fedrigo O."/>
            <person name="Jarvis E.D."/>
            <person name="Hiller M."/>
            <person name="Vernes S.C."/>
            <person name="Myers E.W."/>
            <person name="Teeling E.C."/>
        </authorList>
    </citation>
    <scope>NUCLEOTIDE SEQUENCE [LARGE SCALE GENOMIC DNA]</scope>
    <source>
        <strain evidence="2">MPipKuh1</strain>
        <tissue evidence="2">Flight muscle</tissue>
    </source>
</reference>
<feature type="compositionally biased region" description="Basic and acidic residues" evidence="1">
    <location>
        <begin position="43"/>
        <end position="64"/>
    </location>
</feature>
<keyword evidence="3" id="KW-1185">Reference proteome</keyword>
<comment type="caution">
    <text evidence="2">The sequence shown here is derived from an EMBL/GenBank/DDBJ whole genome shotgun (WGS) entry which is preliminary data.</text>
</comment>
<evidence type="ECO:0000313" key="3">
    <source>
        <dbReference type="Proteomes" id="UP000558488"/>
    </source>
</evidence>
<accession>A0A7J7U7C7</accession>
<feature type="compositionally biased region" description="Low complexity" evidence="1">
    <location>
        <begin position="23"/>
        <end position="36"/>
    </location>
</feature>
<dbReference type="EMBL" id="JACAGB010000022">
    <property type="protein sequence ID" value="KAF6308837.1"/>
    <property type="molecule type" value="Genomic_DNA"/>
</dbReference>
<dbReference type="Proteomes" id="UP000558488">
    <property type="component" value="Unassembled WGS sequence"/>
</dbReference>
<evidence type="ECO:0000313" key="2">
    <source>
        <dbReference type="EMBL" id="KAF6308837.1"/>
    </source>
</evidence>
<sequence>MQVGEREPRGWGPPARAHRHPDQQAARLAGGQAALQPEVAEPGDDHPGEDQCCHPGHAGERRDRPAAFRLLHPLLSLPTNRGPSQRHRSFHKKHFRPVLFPANEGLAGDRGPV</sequence>